<evidence type="ECO:0000256" key="1">
    <source>
        <dbReference type="SAM" id="Coils"/>
    </source>
</evidence>
<dbReference type="STRING" id="749551.HMPREF9555_01954"/>
<dbReference type="Proteomes" id="UP000004633">
    <property type="component" value="Unassembled WGS sequence"/>
</dbReference>
<protein>
    <submittedName>
        <fullName evidence="2">Uncharacterized protein</fullName>
    </submittedName>
</protein>
<feature type="non-terminal residue" evidence="2">
    <location>
        <position position="1"/>
    </location>
</feature>
<reference evidence="2 3" key="1">
    <citation type="submission" date="2010-08" db="EMBL/GenBank/DDBJ databases">
        <authorList>
            <person name="Weinstock G."/>
            <person name="Sodergren E."/>
            <person name="Clifton S."/>
            <person name="Fulton L."/>
            <person name="Fulton B."/>
            <person name="Courtney L."/>
            <person name="Fronick C."/>
            <person name="Harrison M."/>
            <person name="Strong C."/>
            <person name="Farmer C."/>
            <person name="Delahaunty K."/>
            <person name="Markovic C."/>
            <person name="Hall O."/>
            <person name="Minx P."/>
            <person name="Tomlinson C."/>
            <person name="Mitreva M."/>
            <person name="Hou S."/>
            <person name="Chen J."/>
            <person name="Wollam A."/>
            <person name="Pepin K.H."/>
            <person name="Johnson M."/>
            <person name="Bhonagiri V."/>
            <person name="Zhang X."/>
            <person name="Suruliraj S."/>
            <person name="Warren W."/>
            <person name="Chinwalla A."/>
            <person name="Mardis E.R."/>
            <person name="Wilson R.K."/>
        </authorList>
    </citation>
    <scope>NUCLEOTIDE SEQUENCE [LARGE SCALE GENOMIC DNA]</scope>
    <source>
        <strain evidence="2 3">F0399</strain>
    </source>
</reference>
<comment type="caution">
    <text evidence="2">The sequence shown here is derived from an EMBL/GenBank/DDBJ whole genome shotgun (WGS) entry which is preliminary data.</text>
</comment>
<name>E7N4L0_9FIRM</name>
<dbReference type="RefSeq" id="WP_009350602.1">
    <property type="nucleotide sequence ID" value="NZ_GL638155.1"/>
</dbReference>
<organism evidence="2 3">
    <name type="scientific">Selenomonas artemidis F0399</name>
    <dbReference type="NCBI Taxonomy" id="749551"/>
    <lineage>
        <taxon>Bacteria</taxon>
        <taxon>Bacillati</taxon>
        <taxon>Bacillota</taxon>
        <taxon>Negativicutes</taxon>
        <taxon>Selenomonadales</taxon>
        <taxon>Selenomonadaceae</taxon>
        <taxon>Selenomonas</taxon>
    </lineage>
</organism>
<dbReference type="HOGENOM" id="CLU_626334_0_0_9"/>
<sequence length="438" mass="46970">GRIFDKKKIEEQQKLASVFGEEAFKLAHKLPNDGKGTKILVHAAIGGIMSSITGAGFTSGAVGAGLNEAVIKEIDKIAKHDPGAAQIVSAIIGAAAAKAAGGTAEAGASAAASGTKWNLLREEDYNEKERRLAEATTEDERQAIEAEYREKDKEQEEEQEEAKTQTARALNNKYYQDHVAFNGFPFYHMGEIEVLAKSPFSQDVADFTSGALERFDANMSFGIMREIFRGIRGRYPYVSASKSYLAGRLFGDTASIYAGTREIILGLMSIGGGGGLAITGSGAVATPGLVAEGATLVVHGGTSAYRGVENAQKDLYAFFSSRKGVETPTPERGIGGKGWRGDKLWKENVKTVEQGGDIEKINGTIVTQKEAETLIKEAGGTPLRAEPAHKEGFNSRHRYPHINYTTATGKKGTIRIQEVVRPYGTGKFQERNTNIGGS</sequence>
<gene>
    <name evidence="2" type="ORF">HMPREF9555_01954</name>
</gene>
<accession>E7N4L0</accession>
<keyword evidence="1" id="KW-0175">Coiled coil</keyword>
<dbReference type="EMBL" id="AECV01000054">
    <property type="protein sequence ID" value="EFW28882.1"/>
    <property type="molecule type" value="Genomic_DNA"/>
</dbReference>
<proteinExistence type="predicted"/>
<keyword evidence="3" id="KW-1185">Reference proteome</keyword>
<feature type="coiled-coil region" evidence="1">
    <location>
        <begin position="134"/>
        <end position="173"/>
    </location>
</feature>
<evidence type="ECO:0000313" key="3">
    <source>
        <dbReference type="Proteomes" id="UP000004633"/>
    </source>
</evidence>
<evidence type="ECO:0000313" key="2">
    <source>
        <dbReference type="EMBL" id="EFW28882.1"/>
    </source>
</evidence>
<dbReference type="AlphaFoldDB" id="E7N4L0"/>